<evidence type="ECO:0000313" key="9">
    <source>
        <dbReference type="EMBL" id="KAF9466181.1"/>
    </source>
</evidence>
<evidence type="ECO:0000256" key="4">
    <source>
        <dbReference type="ARBA" id="ARBA00022448"/>
    </source>
</evidence>
<dbReference type="AlphaFoldDB" id="A0A9P5YCY1"/>
<dbReference type="GO" id="GO:0006891">
    <property type="term" value="P:intra-Golgi vesicle-mediated transport"/>
    <property type="evidence" value="ECO:0007669"/>
    <property type="project" value="TreeGrafter"/>
</dbReference>
<keyword evidence="6" id="KW-0333">Golgi apparatus</keyword>
<dbReference type="PANTHER" id="PTHR21311">
    <property type="entry name" value="CONSERVED OLIGOMERIC GOLGI COMPLEX COMPONENT 8"/>
    <property type="match status" value="1"/>
</dbReference>
<sequence>MVDDVPVEILADPLVDILPNPSSPSSQAYLNYLTTLPLTTLLSEPSTLQTQAHHLTSSLTSLTHTSYPAFLELHSTTTALTDSLDSLSKSLEALLSTSLPALEESATTWGTRTDTILHQRNKARVVLDQHEKLKDLLDIPLLIDTCVRNGYFSEALSLANHATLLSLGQNAPPILASIQAEVQHSTTQMLSSLLATLHEPNRKLPTLWKAVNFLRKMKAFEEADGISSEEQLALAFLSGRLVCLKGTLDPMSRDIHRLTTPSGDNNGYRKMSDREKEDVARYLKKYIDAWREGVYDIVTQYSTIFLEQQTSISAANSSPLPLSEPPTAFLPLLATSLISSNLLPLLQSTLPLLPLSLLPPLVTQLTYCAAAFARVGLDFRGVLSGIVEQAVLDSVSSDLRNVGEAWVKTISSKRKHRPSEWLLVPSLVDSPPTTLTHVTRGPAHIPPQVLTSYPPLAAHTNSLLGVFNSLRLLAPVAIVQDLAKVLDDVLAEDGEVLIECLREWIKVSVTNGDTVDENKEGEKQKESKVSKATGDIYFYAFVPFVRRGLLEGVYGTKEQEIEDTERLGLVITKWGGLTVE</sequence>
<accession>A0A9P5YCY1</accession>
<evidence type="ECO:0000256" key="2">
    <source>
        <dbReference type="ARBA" id="ARBA00006419"/>
    </source>
</evidence>
<name>A0A9P5YCY1_9AGAR</name>
<gene>
    <name evidence="9" type="ORF">BDZ94DRAFT_1296032</name>
</gene>
<comment type="caution">
    <text evidence="9">The sequence shown here is derived from an EMBL/GenBank/DDBJ whole genome shotgun (WGS) entry which is preliminary data.</text>
</comment>
<dbReference type="GO" id="GO:0000139">
    <property type="term" value="C:Golgi membrane"/>
    <property type="evidence" value="ECO:0007669"/>
    <property type="project" value="UniProtKB-SubCell"/>
</dbReference>
<dbReference type="EMBL" id="MU150243">
    <property type="protein sequence ID" value="KAF9466181.1"/>
    <property type="molecule type" value="Genomic_DNA"/>
</dbReference>
<evidence type="ECO:0000256" key="7">
    <source>
        <dbReference type="ARBA" id="ARBA00023136"/>
    </source>
</evidence>
<dbReference type="GO" id="GO:0015031">
    <property type="term" value="P:protein transport"/>
    <property type="evidence" value="ECO:0007669"/>
    <property type="project" value="UniProtKB-KW"/>
</dbReference>
<reference evidence="9" key="1">
    <citation type="submission" date="2020-11" db="EMBL/GenBank/DDBJ databases">
        <authorList>
            <consortium name="DOE Joint Genome Institute"/>
            <person name="Ahrendt S."/>
            <person name="Riley R."/>
            <person name="Andreopoulos W."/>
            <person name="Labutti K."/>
            <person name="Pangilinan J."/>
            <person name="Ruiz-Duenas F.J."/>
            <person name="Barrasa J.M."/>
            <person name="Sanchez-Garcia M."/>
            <person name="Camarero S."/>
            <person name="Miyauchi S."/>
            <person name="Serrano A."/>
            <person name="Linde D."/>
            <person name="Babiker R."/>
            <person name="Drula E."/>
            <person name="Ayuso-Fernandez I."/>
            <person name="Pacheco R."/>
            <person name="Padilla G."/>
            <person name="Ferreira P."/>
            <person name="Barriuso J."/>
            <person name="Kellner H."/>
            <person name="Castanera R."/>
            <person name="Alfaro M."/>
            <person name="Ramirez L."/>
            <person name="Pisabarro A.G."/>
            <person name="Kuo A."/>
            <person name="Tritt A."/>
            <person name="Lipzen A."/>
            <person name="He G."/>
            <person name="Yan M."/>
            <person name="Ng V."/>
            <person name="Cullen D."/>
            <person name="Martin F."/>
            <person name="Rosso M.-N."/>
            <person name="Henrissat B."/>
            <person name="Hibbett D."/>
            <person name="Martinez A.T."/>
            <person name="Grigoriev I.V."/>
        </authorList>
    </citation>
    <scope>NUCLEOTIDE SEQUENCE</scope>
    <source>
        <strain evidence="9">CBS 247.69</strain>
    </source>
</reference>
<dbReference type="GO" id="GO:0017119">
    <property type="term" value="C:Golgi transport complex"/>
    <property type="evidence" value="ECO:0007669"/>
    <property type="project" value="InterPro"/>
</dbReference>
<protein>
    <recommendedName>
        <fullName evidence="3">Conserved oligomeric Golgi complex subunit 8</fullName>
    </recommendedName>
    <alternativeName>
        <fullName evidence="8">Component of oligomeric Golgi complex 8</fullName>
    </alternativeName>
</protein>
<evidence type="ECO:0000256" key="3">
    <source>
        <dbReference type="ARBA" id="ARBA00020983"/>
    </source>
</evidence>
<evidence type="ECO:0000256" key="8">
    <source>
        <dbReference type="ARBA" id="ARBA00031347"/>
    </source>
</evidence>
<evidence type="ECO:0000256" key="1">
    <source>
        <dbReference type="ARBA" id="ARBA00004395"/>
    </source>
</evidence>
<keyword evidence="10" id="KW-1185">Reference proteome</keyword>
<evidence type="ECO:0000313" key="10">
    <source>
        <dbReference type="Proteomes" id="UP000807353"/>
    </source>
</evidence>
<proteinExistence type="inferred from homology"/>
<organism evidence="9 10">
    <name type="scientific">Collybia nuda</name>
    <dbReference type="NCBI Taxonomy" id="64659"/>
    <lineage>
        <taxon>Eukaryota</taxon>
        <taxon>Fungi</taxon>
        <taxon>Dikarya</taxon>
        <taxon>Basidiomycota</taxon>
        <taxon>Agaricomycotina</taxon>
        <taxon>Agaricomycetes</taxon>
        <taxon>Agaricomycetidae</taxon>
        <taxon>Agaricales</taxon>
        <taxon>Tricholomatineae</taxon>
        <taxon>Clitocybaceae</taxon>
        <taxon>Collybia</taxon>
    </lineage>
</organism>
<comment type="similarity">
    <text evidence="2">Belongs to the COG8 family.</text>
</comment>
<keyword evidence="7" id="KW-0472">Membrane</keyword>
<dbReference type="InterPro" id="IPR016159">
    <property type="entry name" value="Cullin_repeat-like_dom_sf"/>
</dbReference>
<keyword evidence="5" id="KW-0653">Protein transport</keyword>
<evidence type="ECO:0000256" key="5">
    <source>
        <dbReference type="ARBA" id="ARBA00022927"/>
    </source>
</evidence>
<evidence type="ECO:0000256" key="6">
    <source>
        <dbReference type="ARBA" id="ARBA00023034"/>
    </source>
</evidence>
<comment type="subcellular location">
    <subcellularLocation>
        <location evidence="1">Golgi apparatus membrane</location>
        <topology evidence="1">Peripheral membrane protein</topology>
    </subcellularLocation>
</comment>
<dbReference type="OrthoDB" id="1661054at2759"/>
<dbReference type="InterPro" id="IPR007255">
    <property type="entry name" value="COG8"/>
</dbReference>
<keyword evidence="4" id="KW-0813">Transport</keyword>
<dbReference type="Pfam" id="PF04124">
    <property type="entry name" value="Dor1"/>
    <property type="match status" value="2"/>
</dbReference>
<dbReference type="Proteomes" id="UP000807353">
    <property type="component" value="Unassembled WGS sequence"/>
</dbReference>
<dbReference type="PANTHER" id="PTHR21311:SF0">
    <property type="entry name" value="CONSERVED OLIGOMERIC GOLGI COMPLEX SUBUNIT 8"/>
    <property type="match status" value="1"/>
</dbReference>
<dbReference type="SUPFAM" id="SSF74788">
    <property type="entry name" value="Cullin repeat-like"/>
    <property type="match status" value="1"/>
</dbReference>